<keyword evidence="7 12" id="KW-0472">Membrane</keyword>
<keyword evidence="2" id="KW-0813">Transport</keyword>
<comment type="similarity">
    <text evidence="9">Belongs to the ABC transporter superfamily. Lipid exporter (TC 3.A.1.106) family.</text>
</comment>
<sequence>MTTATTAAPPAQADASGSTSPLRDLWQHHRRFRPRVVAAVAATTVNTAADVAPELLLGVAVDVVVRGSDSFAATFFGVEGRFGQLLIIALLNVVVWVVESATDYAASILWRGLAQSVEHDLRVETYANVQDLDVSWHEGSAPGRVLSVVSDDVNQLERFLDTGARVILHTFWTVVFVGAVFAATSWTMTLLAFLPVPVIVIGSIAFQRRLEPLYAAVRARAGDVSATIATNLGGLTTIKAFTAEKREVERVREVSDGYRDANLRAIRWSSAFVPLIRMAILAGFTSTLLLGGWLTINGRLEVGLYTVLVFMTQRLLWPLTDVGQTLDLYQRAMASTRRIFALLRERGEQQPGTGVLAPPVRGGVELRGVRFGYADGPDVLRGLDLVVPAGQTHAVVGTTGAGKSSLLRLVLRFSDPREGQVLLDGTDVRELGWDALRGAIGYVSQDVFLFHGTVRDNLAYGRVDATDEQVREAARLAEADGFISALPQGYDTVVGERGQTLSGGQRQRIALARAILRDPALLVLDEATSAVDTETEAAIQRSLAAVTASRTALVVAHRLSTVRDADRIWVLSEGRVAEAGSHDELVAAGGIYAGLWAVQIGEAAGVVGAAR</sequence>
<feature type="region of interest" description="Disordered" evidence="11">
    <location>
        <begin position="1"/>
        <end position="21"/>
    </location>
</feature>
<dbReference type="InterPro" id="IPR011527">
    <property type="entry name" value="ABC1_TM_dom"/>
</dbReference>
<dbReference type="PROSITE" id="PS50893">
    <property type="entry name" value="ABC_TRANSPORTER_2"/>
    <property type="match status" value="1"/>
</dbReference>
<dbReference type="InterPro" id="IPR039421">
    <property type="entry name" value="Type_1_exporter"/>
</dbReference>
<organism evidence="15 16">
    <name type="scientific">Microlunatus flavus</name>
    <dbReference type="NCBI Taxonomy" id="1036181"/>
    <lineage>
        <taxon>Bacteria</taxon>
        <taxon>Bacillati</taxon>
        <taxon>Actinomycetota</taxon>
        <taxon>Actinomycetes</taxon>
        <taxon>Propionibacteriales</taxon>
        <taxon>Propionibacteriaceae</taxon>
        <taxon>Microlunatus</taxon>
    </lineage>
</organism>
<evidence type="ECO:0000256" key="8">
    <source>
        <dbReference type="ARBA" id="ARBA00055053"/>
    </source>
</evidence>
<evidence type="ECO:0000256" key="3">
    <source>
        <dbReference type="ARBA" id="ARBA00022692"/>
    </source>
</evidence>
<dbReference type="STRING" id="1036181.SAMN05421756_10588"/>
<comment type="subcellular location">
    <subcellularLocation>
        <location evidence="1">Cell membrane</location>
        <topology evidence="1">Multi-pass membrane protein</topology>
    </subcellularLocation>
</comment>
<feature type="domain" description="ABC transporter" evidence="13">
    <location>
        <begin position="364"/>
        <end position="598"/>
    </location>
</feature>
<dbReference type="SUPFAM" id="SSF90123">
    <property type="entry name" value="ABC transporter transmembrane region"/>
    <property type="match status" value="1"/>
</dbReference>
<dbReference type="PANTHER" id="PTHR24221:SF601">
    <property type="entry name" value="ABC TRANSPORTER"/>
    <property type="match status" value="1"/>
</dbReference>
<reference evidence="16" key="1">
    <citation type="submission" date="2016-10" db="EMBL/GenBank/DDBJ databases">
        <authorList>
            <person name="Varghese N."/>
            <person name="Submissions S."/>
        </authorList>
    </citation>
    <scope>NUCLEOTIDE SEQUENCE [LARGE SCALE GENOMIC DNA]</scope>
    <source>
        <strain evidence="16">CGMCC 4.6856</strain>
    </source>
</reference>
<dbReference type="OrthoDB" id="5166472at2"/>
<dbReference type="AlphaFoldDB" id="A0A1H9I574"/>
<evidence type="ECO:0000256" key="6">
    <source>
        <dbReference type="ARBA" id="ARBA00022989"/>
    </source>
</evidence>
<dbReference type="Gene3D" id="3.40.50.300">
    <property type="entry name" value="P-loop containing nucleotide triphosphate hydrolases"/>
    <property type="match status" value="1"/>
</dbReference>
<comment type="function">
    <text evidence="8">ABC transporter involved in fatty acid import. Transmembrane domains (TMD) form a pore in the membrane and the ATP-binding domain (NBD) is responsible for energy generation.</text>
</comment>
<feature type="transmembrane region" description="Helical" evidence="12">
    <location>
        <begin position="275"/>
        <end position="296"/>
    </location>
</feature>
<evidence type="ECO:0000256" key="4">
    <source>
        <dbReference type="ARBA" id="ARBA00022741"/>
    </source>
</evidence>
<dbReference type="SMART" id="SM00382">
    <property type="entry name" value="AAA"/>
    <property type="match status" value="1"/>
</dbReference>
<proteinExistence type="inferred from homology"/>
<feature type="domain" description="ABC transmembrane type-1" evidence="14">
    <location>
        <begin position="37"/>
        <end position="331"/>
    </location>
</feature>
<evidence type="ECO:0000256" key="2">
    <source>
        <dbReference type="ARBA" id="ARBA00022448"/>
    </source>
</evidence>
<keyword evidence="5 15" id="KW-0067">ATP-binding</keyword>
<dbReference type="GO" id="GO:0005524">
    <property type="term" value="F:ATP binding"/>
    <property type="evidence" value="ECO:0007669"/>
    <property type="project" value="UniProtKB-KW"/>
</dbReference>
<feature type="transmembrane region" description="Helical" evidence="12">
    <location>
        <begin position="189"/>
        <end position="206"/>
    </location>
</feature>
<feature type="compositionally biased region" description="Low complexity" evidence="11">
    <location>
        <begin position="1"/>
        <end position="11"/>
    </location>
</feature>
<evidence type="ECO:0000256" key="12">
    <source>
        <dbReference type="SAM" id="Phobius"/>
    </source>
</evidence>
<dbReference type="RefSeq" id="WP_091181045.1">
    <property type="nucleotide sequence ID" value="NZ_FOFA01000005.1"/>
</dbReference>
<evidence type="ECO:0000259" key="14">
    <source>
        <dbReference type="PROSITE" id="PS50929"/>
    </source>
</evidence>
<evidence type="ECO:0000313" key="16">
    <source>
        <dbReference type="Proteomes" id="UP000198504"/>
    </source>
</evidence>
<dbReference type="PANTHER" id="PTHR24221">
    <property type="entry name" value="ATP-BINDING CASSETTE SUB-FAMILY B"/>
    <property type="match status" value="1"/>
</dbReference>
<evidence type="ECO:0000259" key="13">
    <source>
        <dbReference type="PROSITE" id="PS50893"/>
    </source>
</evidence>
<dbReference type="GO" id="GO:0034040">
    <property type="term" value="F:ATPase-coupled lipid transmembrane transporter activity"/>
    <property type="evidence" value="ECO:0007669"/>
    <property type="project" value="TreeGrafter"/>
</dbReference>
<dbReference type="CDD" id="cd18565">
    <property type="entry name" value="ABC_6TM_exporter_like"/>
    <property type="match status" value="1"/>
</dbReference>
<evidence type="ECO:0000256" key="5">
    <source>
        <dbReference type="ARBA" id="ARBA00022840"/>
    </source>
</evidence>
<keyword evidence="6 12" id="KW-1133">Transmembrane helix</keyword>
<dbReference type="EMBL" id="FOFA01000005">
    <property type="protein sequence ID" value="SEQ69716.1"/>
    <property type="molecule type" value="Genomic_DNA"/>
</dbReference>
<evidence type="ECO:0000256" key="9">
    <source>
        <dbReference type="ARBA" id="ARBA00061644"/>
    </source>
</evidence>
<dbReference type="InterPro" id="IPR003593">
    <property type="entry name" value="AAA+_ATPase"/>
</dbReference>
<dbReference type="Pfam" id="PF00005">
    <property type="entry name" value="ABC_tran"/>
    <property type="match status" value="1"/>
</dbReference>
<dbReference type="GO" id="GO:0005886">
    <property type="term" value="C:plasma membrane"/>
    <property type="evidence" value="ECO:0007669"/>
    <property type="project" value="UniProtKB-SubCell"/>
</dbReference>
<evidence type="ECO:0000256" key="7">
    <source>
        <dbReference type="ARBA" id="ARBA00023136"/>
    </source>
</evidence>
<dbReference type="InterPro" id="IPR003439">
    <property type="entry name" value="ABC_transporter-like_ATP-bd"/>
</dbReference>
<dbReference type="InterPro" id="IPR027417">
    <property type="entry name" value="P-loop_NTPase"/>
</dbReference>
<evidence type="ECO:0000313" key="15">
    <source>
        <dbReference type="EMBL" id="SEQ69716.1"/>
    </source>
</evidence>
<protein>
    <recommendedName>
        <fullName evidence="10">Fatty acid ABC transporter ATP-binding/permease protein</fullName>
    </recommendedName>
</protein>
<dbReference type="SUPFAM" id="SSF52540">
    <property type="entry name" value="P-loop containing nucleoside triphosphate hydrolases"/>
    <property type="match status" value="1"/>
</dbReference>
<keyword evidence="4" id="KW-0547">Nucleotide-binding</keyword>
<name>A0A1H9I574_9ACTN</name>
<evidence type="ECO:0000256" key="10">
    <source>
        <dbReference type="ARBA" id="ARBA00071747"/>
    </source>
</evidence>
<dbReference type="InterPro" id="IPR017871">
    <property type="entry name" value="ABC_transporter-like_CS"/>
</dbReference>
<dbReference type="FunFam" id="3.40.50.300:FF:000287">
    <property type="entry name" value="Multidrug ABC transporter ATP-binding protein"/>
    <property type="match status" value="1"/>
</dbReference>
<evidence type="ECO:0000256" key="1">
    <source>
        <dbReference type="ARBA" id="ARBA00004651"/>
    </source>
</evidence>
<dbReference type="Gene3D" id="1.20.1560.10">
    <property type="entry name" value="ABC transporter type 1, transmembrane domain"/>
    <property type="match status" value="1"/>
</dbReference>
<accession>A0A1H9I574</accession>
<dbReference type="Proteomes" id="UP000198504">
    <property type="component" value="Unassembled WGS sequence"/>
</dbReference>
<dbReference type="Pfam" id="PF00664">
    <property type="entry name" value="ABC_membrane"/>
    <property type="match status" value="1"/>
</dbReference>
<dbReference type="GO" id="GO:0140359">
    <property type="term" value="F:ABC-type transporter activity"/>
    <property type="evidence" value="ECO:0007669"/>
    <property type="project" value="InterPro"/>
</dbReference>
<keyword evidence="3 12" id="KW-0812">Transmembrane</keyword>
<dbReference type="InterPro" id="IPR036640">
    <property type="entry name" value="ABC1_TM_sf"/>
</dbReference>
<keyword evidence="16" id="KW-1185">Reference proteome</keyword>
<dbReference type="GO" id="GO:0016887">
    <property type="term" value="F:ATP hydrolysis activity"/>
    <property type="evidence" value="ECO:0007669"/>
    <property type="project" value="InterPro"/>
</dbReference>
<gene>
    <name evidence="15" type="ORF">SAMN05421756_10588</name>
</gene>
<dbReference type="PROSITE" id="PS00211">
    <property type="entry name" value="ABC_TRANSPORTER_1"/>
    <property type="match status" value="1"/>
</dbReference>
<dbReference type="PROSITE" id="PS50929">
    <property type="entry name" value="ABC_TM1F"/>
    <property type="match status" value="1"/>
</dbReference>
<feature type="transmembrane region" description="Helical" evidence="12">
    <location>
        <begin position="166"/>
        <end position="183"/>
    </location>
</feature>
<evidence type="ECO:0000256" key="11">
    <source>
        <dbReference type="SAM" id="MobiDB-lite"/>
    </source>
</evidence>